<dbReference type="RefSeq" id="WP_096351819.1">
    <property type="nucleotide sequence ID" value="NZ_AP017313.1"/>
</dbReference>
<dbReference type="AlphaFoldDB" id="A0A0X8X5P1"/>
<sequence>MNEDKPKLDYTITPTSIYYTRDSKNPSVALLTIGVSNNTEGDIDINGFQLLLPVSSDVKNPDAVTADPASIIPVSLQPAQWDFVTVDDGLFTAKPVPPVTGIKAGKSITFQLKNIIVNQAAGTVVIPIAEDDGGGEYPSINKQIIKIKSDLDIVTFTAVPTDISSGDPSQLSWSTIGAAKVTLAPGDFPDIKVNDSVIVHPDLTTTFTLTALGEGPNVSKQVTVQIPPPKIVSFIADPLNVNAGDLVTLSWEVQYASDVSIIPGDFQNLPLKGSRQVPVTADTTFILYATNQGHQSTNAAQAVKINSVRIKSFNANPGYGVQVGDAVELRWEIESATSAYIQPGSINIPKDNLKSGSWWVTPTAATSYSLFAQNSSNLEVSVVNVLPMPLGWYQFSSSAPFNSPTIGVLNFKIRMWLFTQSGRTYNSWDGQSWTPSAALAPWQDRKGCAVCVFNDKMWLMGGEKQSSCLNDVWSSADGITWIPESNAAHWPARKDFGCYTMPGTGKMYIVGGADNGGNFFNDLWSTADGTNWTLESNNAFSTGRSGMAIAAPGPTAFAVGGTTSNGNVNETYSSSDGKTWNKMGTPAWAARTDAKASINISGLYFGYGTNNNASFYDLFTLNGTGCYLNPLSQPASNVSPFLLDYQEALWLVGGSQGSALNQNIWSYNPPVTLDTPTQKRIVDDFDSGNEPARLQFAIVCKNIPLNSKVGFYADKPGTNPLICAVDITVSNQGNFMVGLQSDVPANFRCNITGYANTPPNVVFPDNASISIVVFYPMGGELMNK</sequence>
<evidence type="ECO:0000313" key="1">
    <source>
        <dbReference type="EMBL" id="BAU54024.1"/>
    </source>
</evidence>
<reference evidence="1 2" key="1">
    <citation type="submission" date="2015-12" db="EMBL/GenBank/DDBJ databases">
        <title>Genome sequence of Mucilaginibacter gotjawali.</title>
        <authorList>
            <person name="Lee J.S."/>
            <person name="Lee K.C."/>
            <person name="Kim K.K."/>
            <person name="Lee B.W."/>
        </authorList>
    </citation>
    <scope>NUCLEOTIDE SEQUENCE [LARGE SCALE GENOMIC DNA]</scope>
    <source>
        <strain evidence="1 2">SA3-7</strain>
    </source>
</reference>
<dbReference type="InterPro" id="IPR015915">
    <property type="entry name" value="Kelch-typ_b-propeller"/>
</dbReference>
<accession>A0A0X8X5P1</accession>
<protein>
    <submittedName>
        <fullName evidence="1">Kelch motif protein</fullName>
    </submittedName>
</protein>
<dbReference type="Gene3D" id="2.120.10.80">
    <property type="entry name" value="Kelch-type beta propeller"/>
    <property type="match status" value="1"/>
</dbReference>
<keyword evidence="2" id="KW-1185">Reference proteome</keyword>
<gene>
    <name evidence="1" type="ORF">MgSA37_02195</name>
</gene>
<dbReference type="Proteomes" id="UP000218263">
    <property type="component" value="Chromosome"/>
</dbReference>
<evidence type="ECO:0000313" key="2">
    <source>
        <dbReference type="Proteomes" id="UP000218263"/>
    </source>
</evidence>
<dbReference type="KEGG" id="mgot:MgSA37_02195"/>
<dbReference type="SUPFAM" id="SSF117281">
    <property type="entry name" value="Kelch motif"/>
    <property type="match status" value="1"/>
</dbReference>
<proteinExistence type="predicted"/>
<dbReference type="OrthoDB" id="9803461at2"/>
<dbReference type="EMBL" id="AP017313">
    <property type="protein sequence ID" value="BAU54024.1"/>
    <property type="molecule type" value="Genomic_DNA"/>
</dbReference>
<name>A0A0X8X5P1_9SPHI</name>
<organism evidence="1 2">
    <name type="scientific">Mucilaginibacter gotjawali</name>
    <dbReference type="NCBI Taxonomy" id="1550579"/>
    <lineage>
        <taxon>Bacteria</taxon>
        <taxon>Pseudomonadati</taxon>
        <taxon>Bacteroidota</taxon>
        <taxon>Sphingobacteriia</taxon>
        <taxon>Sphingobacteriales</taxon>
        <taxon>Sphingobacteriaceae</taxon>
        <taxon>Mucilaginibacter</taxon>
    </lineage>
</organism>